<evidence type="ECO:0000256" key="4">
    <source>
        <dbReference type="ARBA" id="ARBA00022642"/>
    </source>
</evidence>
<keyword evidence="4 11" id="KW-0662">Pyridine nucleotide biosynthesis</keyword>
<dbReference type="RefSeq" id="WP_073045293.1">
    <property type="nucleotide sequence ID" value="NZ_FQUO01000013.1"/>
</dbReference>
<comment type="pathway">
    <text evidence="2 11">Cofactor biosynthesis; NAD(+) biosynthesis; deamido-NAD(+) from nicotinate D-ribonucleotide: step 1/1.</text>
</comment>
<accession>A0A1M5F7X5</accession>
<evidence type="ECO:0000256" key="9">
    <source>
        <dbReference type="ARBA" id="ARBA00023027"/>
    </source>
</evidence>
<dbReference type="EMBL" id="FQUO01000013">
    <property type="protein sequence ID" value="SHF87212.1"/>
    <property type="molecule type" value="Genomic_DNA"/>
</dbReference>
<keyword evidence="6 11" id="KW-0548">Nucleotidyltransferase</keyword>
<keyword evidence="7 11" id="KW-0547">Nucleotide-binding</keyword>
<evidence type="ECO:0000256" key="6">
    <source>
        <dbReference type="ARBA" id="ARBA00022695"/>
    </source>
</evidence>
<evidence type="ECO:0000313" key="13">
    <source>
        <dbReference type="EMBL" id="SHF87212.1"/>
    </source>
</evidence>
<dbReference type="Pfam" id="PF01467">
    <property type="entry name" value="CTP_transf_like"/>
    <property type="match status" value="1"/>
</dbReference>
<dbReference type="InterPro" id="IPR014729">
    <property type="entry name" value="Rossmann-like_a/b/a_fold"/>
</dbReference>
<dbReference type="PANTHER" id="PTHR39321:SF3">
    <property type="entry name" value="PHOSPHOPANTETHEINE ADENYLYLTRANSFERASE"/>
    <property type="match status" value="1"/>
</dbReference>
<evidence type="ECO:0000256" key="7">
    <source>
        <dbReference type="ARBA" id="ARBA00022741"/>
    </source>
</evidence>
<proteinExistence type="inferred from homology"/>
<comment type="similarity">
    <text evidence="3 11">Belongs to the NadD family.</text>
</comment>
<evidence type="ECO:0000256" key="5">
    <source>
        <dbReference type="ARBA" id="ARBA00022679"/>
    </source>
</evidence>
<keyword evidence="14" id="KW-1185">Reference proteome</keyword>
<dbReference type="PANTHER" id="PTHR39321">
    <property type="entry name" value="NICOTINATE-NUCLEOTIDE ADENYLYLTRANSFERASE-RELATED"/>
    <property type="match status" value="1"/>
</dbReference>
<evidence type="ECO:0000256" key="11">
    <source>
        <dbReference type="HAMAP-Rule" id="MF_00244"/>
    </source>
</evidence>
<sequence length="193" mass="22014">MKTGLYFGSFNPIHIGHLIIASHVLNETDLDEVWFMVSPQNPFKPSATLLNEYDRLHLVRKAVEGDIRMKASDAEFSLPKPSYTATTLAFLSDKYPSREFAIIMGGDSFQNLPKWHNYTAITQHYPIYVYNRPGFELKPITSANVRVLDAPLLDISATHIRTLILEGKSIRYLVPPAIEGELTTNRFYRTQKK</sequence>
<keyword evidence="5 11" id="KW-0808">Transferase</keyword>
<keyword evidence="9 11" id="KW-0520">NAD</keyword>
<evidence type="ECO:0000256" key="10">
    <source>
        <dbReference type="ARBA" id="ARBA00048721"/>
    </source>
</evidence>
<evidence type="ECO:0000256" key="1">
    <source>
        <dbReference type="ARBA" id="ARBA00002324"/>
    </source>
</evidence>
<dbReference type="HAMAP" id="MF_00244">
    <property type="entry name" value="NaMN_adenylyltr"/>
    <property type="match status" value="1"/>
</dbReference>
<dbReference type="AlphaFoldDB" id="A0A1M5F7X5"/>
<comment type="function">
    <text evidence="1 11">Catalyzes the reversible adenylation of nicotinate mononucleotide (NaMN) to nicotinic acid adenine dinucleotide (NaAD).</text>
</comment>
<organism evidence="13 14">
    <name type="scientific">Cnuella takakiae</name>
    <dbReference type="NCBI Taxonomy" id="1302690"/>
    <lineage>
        <taxon>Bacteria</taxon>
        <taxon>Pseudomonadati</taxon>
        <taxon>Bacteroidota</taxon>
        <taxon>Chitinophagia</taxon>
        <taxon>Chitinophagales</taxon>
        <taxon>Chitinophagaceae</taxon>
        <taxon>Cnuella</taxon>
    </lineage>
</organism>
<evidence type="ECO:0000313" key="14">
    <source>
        <dbReference type="Proteomes" id="UP000184368"/>
    </source>
</evidence>
<evidence type="ECO:0000256" key="3">
    <source>
        <dbReference type="ARBA" id="ARBA00009014"/>
    </source>
</evidence>
<dbReference type="GO" id="GO:0004515">
    <property type="term" value="F:nicotinate-nucleotide adenylyltransferase activity"/>
    <property type="evidence" value="ECO:0007669"/>
    <property type="project" value="UniProtKB-UniRule"/>
</dbReference>
<name>A0A1M5F7X5_9BACT</name>
<gene>
    <name evidence="11" type="primary">nadD</name>
    <name evidence="13" type="ORF">SAMN05444008_11364</name>
</gene>
<dbReference type="Gene3D" id="3.40.50.620">
    <property type="entry name" value="HUPs"/>
    <property type="match status" value="1"/>
</dbReference>
<dbReference type="SUPFAM" id="SSF52374">
    <property type="entry name" value="Nucleotidylyl transferase"/>
    <property type="match status" value="1"/>
</dbReference>
<dbReference type="CDD" id="cd02165">
    <property type="entry name" value="NMNAT"/>
    <property type="match status" value="1"/>
</dbReference>
<dbReference type="OrthoDB" id="5295945at2"/>
<evidence type="ECO:0000259" key="12">
    <source>
        <dbReference type="Pfam" id="PF01467"/>
    </source>
</evidence>
<dbReference type="InterPro" id="IPR005248">
    <property type="entry name" value="NadD/NMNAT"/>
</dbReference>
<reference evidence="13 14" key="1">
    <citation type="submission" date="2016-11" db="EMBL/GenBank/DDBJ databases">
        <authorList>
            <person name="Jaros S."/>
            <person name="Januszkiewicz K."/>
            <person name="Wedrychowicz H."/>
        </authorList>
    </citation>
    <scope>NUCLEOTIDE SEQUENCE [LARGE SCALE GENOMIC DNA]</scope>
    <source>
        <strain evidence="13 14">DSM 26897</strain>
    </source>
</reference>
<protein>
    <recommendedName>
        <fullName evidence="11">Probable nicotinate-nucleotide adenylyltransferase</fullName>
        <ecNumber evidence="11">2.7.7.18</ecNumber>
    </recommendedName>
    <alternativeName>
        <fullName evidence="11">Deamido-NAD(+) diphosphorylase</fullName>
    </alternativeName>
    <alternativeName>
        <fullName evidence="11">Deamido-NAD(+) pyrophosphorylase</fullName>
    </alternativeName>
    <alternativeName>
        <fullName evidence="11">Nicotinate mononucleotide adenylyltransferase</fullName>
        <shortName evidence="11">NaMN adenylyltransferase</shortName>
    </alternativeName>
</protein>
<feature type="domain" description="Cytidyltransferase-like" evidence="12">
    <location>
        <begin position="5"/>
        <end position="162"/>
    </location>
</feature>
<dbReference type="NCBIfam" id="TIGR00125">
    <property type="entry name" value="cyt_tran_rel"/>
    <property type="match status" value="1"/>
</dbReference>
<dbReference type="GO" id="GO:0009435">
    <property type="term" value="P:NAD+ biosynthetic process"/>
    <property type="evidence" value="ECO:0007669"/>
    <property type="project" value="UniProtKB-UniRule"/>
</dbReference>
<dbReference type="EC" id="2.7.7.18" evidence="11"/>
<evidence type="ECO:0000256" key="8">
    <source>
        <dbReference type="ARBA" id="ARBA00022840"/>
    </source>
</evidence>
<dbReference type="STRING" id="1302690.BUE76_03080"/>
<keyword evidence="8 11" id="KW-0067">ATP-binding</keyword>
<dbReference type="UniPathway" id="UPA00253">
    <property type="reaction ID" value="UER00332"/>
</dbReference>
<comment type="catalytic activity">
    <reaction evidence="10 11">
        <text>nicotinate beta-D-ribonucleotide + ATP + H(+) = deamido-NAD(+) + diphosphate</text>
        <dbReference type="Rhea" id="RHEA:22860"/>
        <dbReference type="ChEBI" id="CHEBI:15378"/>
        <dbReference type="ChEBI" id="CHEBI:30616"/>
        <dbReference type="ChEBI" id="CHEBI:33019"/>
        <dbReference type="ChEBI" id="CHEBI:57502"/>
        <dbReference type="ChEBI" id="CHEBI:58437"/>
        <dbReference type="EC" id="2.7.7.18"/>
    </reaction>
</comment>
<evidence type="ECO:0000256" key="2">
    <source>
        <dbReference type="ARBA" id="ARBA00005019"/>
    </source>
</evidence>
<dbReference type="NCBIfam" id="TIGR00482">
    <property type="entry name" value="nicotinate (nicotinamide) nucleotide adenylyltransferase"/>
    <property type="match status" value="1"/>
</dbReference>
<dbReference type="Proteomes" id="UP000184368">
    <property type="component" value="Unassembled WGS sequence"/>
</dbReference>
<dbReference type="GO" id="GO:0005524">
    <property type="term" value="F:ATP binding"/>
    <property type="evidence" value="ECO:0007669"/>
    <property type="project" value="UniProtKB-KW"/>
</dbReference>
<dbReference type="InterPro" id="IPR004821">
    <property type="entry name" value="Cyt_trans-like"/>
</dbReference>